<feature type="region of interest" description="Disordered" evidence="2">
    <location>
        <begin position="1"/>
        <end position="22"/>
    </location>
</feature>
<dbReference type="Pfam" id="PF13458">
    <property type="entry name" value="Peripla_BP_6"/>
    <property type="match status" value="2"/>
</dbReference>
<evidence type="ECO:0000256" key="1">
    <source>
        <dbReference type="ARBA" id="ARBA00022729"/>
    </source>
</evidence>
<dbReference type="PANTHER" id="PTHR30483:SF6">
    <property type="entry name" value="PERIPLASMIC BINDING PROTEIN OF ABC TRANSPORTER FOR NATURAL AMINO ACIDS"/>
    <property type="match status" value="1"/>
</dbReference>
<gene>
    <name evidence="4" type="ORF">J0X25_04205</name>
</gene>
<dbReference type="RefSeq" id="WP_207289896.1">
    <property type="nucleotide sequence ID" value="NZ_CP071462.1"/>
</dbReference>
<dbReference type="Proteomes" id="UP000663203">
    <property type="component" value="Chromosome"/>
</dbReference>
<dbReference type="EMBL" id="CP071462">
    <property type="protein sequence ID" value="QSX00176.1"/>
    <property type="molecule type" value="Genomic_DNA"/>
</dbReference>
<name>A0A8A2VIA0_9EURY</name>
<dbReference type="GeneID" id="63186480"/>
<evidence type="ECO:0000256" key="2">
    <source>
        <dbReference type="SAM" id="MobiDB-lite"/>
    </source>
</evidence>
<dbReference type="KEGG" id="hakz:J0X25_04205"/>
<organism evidence="4 5">
    <name type="scientific">Haloterrigena alkaliphila</name>
    <dbReference type="NCBI Taxonomy" id="2816475"/>
    <lineage>
        <taxon>Archaea</taxon>
        <taxon>Methanobacteriati</taxon>
        <taxon>Methanobacteriota</taxon>
        <taxon>Stenosarchaea group</taxon>
        <taxon>Halobacteria</taxon>
        <taxon>Halobacteriales</taxon>
        <taxon>Natrialbaceae</taxon>
        <taxon>Haloterrigena</taxon>
    </lineage>
</organism>
<dbReference type="InterPro" id="IPR028082">
    <property type="entry name" value="Peripla_BP_I"/>
</dbReference>
<proteinExistence type="predicted"/>
<evidence type="ECO:0000259" key="3">
    <source>
        <dbReference type="Pfam" id="PF13458"/>
    </source>
</evidence>
<dbReference type="Gene3D" id="3.40.50.2300">
    <property type="match status" value="2"/>
</dbReference>
<dbReference type="SUPFAM" id="SSF53822">
    <property type="entry name" value="Periplasmic binding protein-like I"/>
    <property type="match status" value="1"/>
</dbReference>
<dbReference type="PANTHER" id="PTHR30483">
    <property type="entry name" value="LEUCINE-SPECIFIC-BINDING PROTEIN"/>
    <property type="match status" value="1"/>
</dbReference>
<dbReference type="CDD" id="cd06345">
    <property type="entry name" value="PBP1_ABC_ligand_binding-like"/>
    <property type="match status" value="1"/>
</dbReference>
<dbReference type="InterPro" id="IPR051010">
    <property type="entry name" value="BCAA_transport"/>
</dbReference>
<evidence type="ECO:0000313" key="5">
    <source>
        <dbReference type="Proteomes" id="UP000663203"/>
    </source>
</evidence>
<keyword evidence="5" id="KW-1185">Reference proteome</keyword>
<accession>A0A8A2VIA0</accession>
<sequence length="452" mass="49759">MTGTTGNGDTVRSTGDRETRVTDRRRFLAATTGVAGTASLAGCLDSYETIVGSSTEAEPITIGALAPDPDSDFIGRSMVRGAQVAVDELNENGGILDREVELVTGDTNGSPLEARRQYQRLVLEEGADVTVGVFASEALMNVMDDIAEQETIHLTSGAATTAASRLVKEQYEDYKYHFRVGPNNDRDLGRMQVDFVDDMADEMRWESVAVLAEDYEWTTGPWEVYQERLADTGVEIAMERRYPPSTGDFSEIYSEVAEAEADVAFITTAHTGTAALLDWSYPNRPERPPQPQPFAFGGIHVPMQLPSYYEMVGGACRFGVGQSSATAQSTRTEKTQPFVQAYQETYNGAKPVYTGYHTYDGVALFAHAVEETGTLDADELVSTIEDASFTGSTGTVEFYDRSHEFPHDLKYNPDDPDAIYFQWQENEDGDGVQEIIWPESQATSEYVSPTWL</sequence>
<reference evidence="4 5" key="1">
    <citation type="submission" date="2021-03" db="EMBL/GenBank/DDBJ databases">
        <title>Haloterrigena longa sp. nov. and Haloterrigena limicola sp. nov., extremely halophilic archaea isolated from a salt lake.</title>
        <authorList>
            <person name="Henglin C."/>
        </authorList>
    </citation>
    <scope>NUCLEOTIDE SEQUENCE [LARGE SCALE GENOMIC DNA]</scope>
    <source>
        <strain evidence="4 5">KZCA68</strain>
    </source>
</reference>
<feature type="compositionally biased region" description="Polar residues" evidence="2">
    <location>
        <begin position="1"/>
        <end position="13"/>
    </location>
</feature>
<protein>
    <submittedName>
        <fullName evidence="4">ABC transporter substrate-binding protein</fullName>
    </submittedName>
</protein>
<dbReference type="AlphaFoldDB" id="A0A8A2VIA0"/>
<feature type="domain" description="Leucine-binding protein" evidence="3">
    <location>
        <begin position="59"/>
        <end position="277"/>
    </location>
</feature>
<dbReference type="InterPro" id="IPR028081">
    <property type="entry name" value="Leu-bd"/>
</dbReference>
<feature type="domain" description="Leucine-binding protein" evidence="3">
    <location>
        <begin position="326"/>
        <end position="409"/>
    </location>
</feature>
<evidence type="ECO:0000313" key="4">
    <source>
        <dbReference type="EMBL" id="QSX00176.1"/>
    </source>
</evidence>
<keyword evidence="1" id="KW-0732">Signal</keyword>